<name>A0A4R0YLT0_9GAMM</name>
<feature type="transmembrane region" description="Helical" evidence="1">
    <location>
        <begin position="290"/>
        <end position="307"/>
    </location>
</feature>
<accession>A0A4R0YLT0</accession>
<gene>
    <name evidence="2" type="ORF">EZM97_27710</name>
</gene>
<keyword evidence="1" id="KW-1133">Transmembrane helix</keyword>
<feature type="transmembrane region" description="Helical" evidence="1">
    <location>
        <begin position="21"/>
        <end position="40"/>
    </location>
</feature>
<evidence type="ECO:0000313" key="3">
    <source>
        <dbReference type="Proteomes" id="UP000291822"/>
    </source>
</evidence>
<feature type="transmembrane region" description="Helical" evidence="1">
    <location>
        <begin position="222"/>
        <end position="245"/>
    </location>
</feature>
<feature type="transmembrane region" description="Helical" evidence="1">
    <location>
        <begin position="100"/>
        <end position="118"/>
    </location>
</feature>
<reference evidence="2 3" key="1">
    <citation type="submission" date="2019-02" db="EMBL/GenBank/DDBJ databases">
        <title>Dyella amyloliquefaciens sp. nov., isolated from forest soil.</title>
        <authorList>
            <person name="Gao Z.-H."/>
            <person name="Qiu L.-H."/>
        </authorList>
    </citation>
    <scope>NUCLEOTIDE SEQUENCE [LARGE SCALE GENOMIC DNA]</scope>
    <source>
        <strain evidence="2 3">KACC 12747</strain>
    </source>
</reference>
<evidence type="ECO:0000313" key="2">
    <source>
        <dbReference type="EMBL" id="TCI08418.1"/>
    </source>
</evidence>
<feature type="transmembrane region" description="Helical" evidence="1">
    <location>
        <begin position="357"/>
        <end position="377"/>
    </location>
</feature>
<feature type="transmembrane region" description="Helical" evidence="1">
    <location>
        <begin position="319"/>
        <end position="345"/>
    </location>
</feature>
<feature type="transmembrane region" description="Helical" evidence="1">
    <location>
        <begin position="516"/>
        <end position="533"/>
    </location>
</feature>
<feature type="transmembrane region" description="Helical" evidence="1">
    <location>
        <begin position="389"/>
        <end position="410"/>
    </location>
</feature>
<dbReference type="RefSeq" id="WP_131151641.1">
    <property type="nucleotide sequence ID" value="NZ_SJTG01000004.1"/>
</dbReference>
<feature type="transmembrane region" description="Helical" evidence="1">
    <location>
        <begin position="130"/>
        <end position="153"/>
    </location>
</feature>
<comment type="caution">
    <text evidence="2">The sequence shown here is derived from an EMBL/GenBank/DDBJ whole genome shotgun (WGS) entry which is preliminary data.</text>
</comment>
<protein>
    <submittedName>
        <fullName evidence="2">Uncharacterized protein</fullName>
    </submittedName>
</protein>
<keyword evidence="1" id="KW-0472">Membrane</keyword>
<sequence length="694" mass="74238">MTGLSARRPTFVARPWLQRAACVFIMSCFMTWLCLLAGTGHGARTLLASLLIIATMTLCGEWILARASLRLTSPLPAAWVVGAAVTMLATWALSSTFGMTAAWAFAPLAGLTLLAWLWKPIRSNSDSEQGSWFDVLAIAVLSILIACFCRDVAAFQTTVAKGGSLPAWSDYYVHGTAIASFGDPLAISRGNILLADTPRPLYHYGTYALAAAWLSPTDLPGLALALCALLPLGLLIGALGLYAWVAQLTNKAIALATVVIVACLPDAAAYGMENGFFGVRWLLYTAPGTGYALGVAAMAAACVTLGLRSQRRAATALGFALLASLVAIRLHFFVLLAPALAGTWLLGKWRTSGRTQALAVGGAFIVALCAAAALLALQPSLKSLFLPLPYMESTLGFGIPHLAATFHAWVASGHEFLALLIGPLLMLVAALGIWVLILPVMTIIQVRRRRWETADWLPWLLCATYTGLILLAPTLNTDSSELRHRHFVLMYAIVVAWCFARAGECLPTFRAPSAELASLGVSVLLVLVVMVVGRDARLGLPSLKHMPWATDFYGRPIAPGIAQAGTYLREHSQSGDILATSGQAMRGYMQSRQTELVSFADVPTYLGRVELLEKQDAASATLARERSAVIDGVVNADDWPGACARLAGASIRWFVVDQPHQPTWDPDHHSAVFQSGTFAIYDAGPAAARRCPQE</sequence>
<dbReference type="EMBL" id="SJTG01000004">
    <property type="protein sequence ID" value="TCI08418.1"/>
    <property type="molecule type" value="Genomic_DNA"/>
</dbReference>
<feature type="transmembrane region" description="Helical" evidence="1">
    <location>
        <begin position="456"/>
        <end position="475"/>
    </location>
</feature>
<feature type="transmembrane region" description="Helical" evidence="1">
    <location>
        <begin position="252"/>
        <end position="270"/>
    </location>
</feature>
<feature type="transmembrane region" description="Helical" evidence="1">
    <location>
        <begin position="77"/>
        <end position="94"/>
    </location>
</feature>
<dbReference type="AlphaFoldDB" id="A0A4R0YLT0"/>
<keyword evidence="1" id="KW-0812">Transmembrane</keyword>
<evidence type="ECO:0000256" key="1">
    <source>
        <dbReference type="SAM" id="Phobius"/>
    </source>
</evidence>
<organism evidence="2 3">
    <name type="scientific">Dyella soli</name>
    <dbReference type="NCBI Taxonomy" id="522319"/>
    <lineage>
        <taxon>Bacteria</taxon>
        <taxon>Pseudomonadati</taxon>
        <taxon>Pseudomonadota</taxon>
        <taxon>Gammaproteobacteria</taxon>
        <taxon>Lysobacterales</taxon>
        <taxon>Rhodanobacteraceae</taxon>
        <taxon>Dyella</taxon>
    </lineage>
</organism>
<proteinExistence type="predicted"/>
<keyword evidence="3" id="KW-1185">Reference proteome</keyword>
<feature type="transmembrane region" description="Helical" evidence="1">
    <location>
        <begin position="416"/>
        <end position="444"/>
    </location>
</feature>
<feature type="transmembrane region" description="Helical" evidence="1">
    <location>
        <begin position="46"/>
        <end position="65"/>
    </location>
</feature>
<feature type="transmembrane region" description="Helical" evidence="1">
    <location>
        <begin position="487"/>
        <end position="504"/>
    </location>
</feature>
<dbReference type="Proteomes" id="UP000291822">
    <property type="component" value="Unassembled WGS sequence"/>
</dbReference>